<organism evidence="1 2">
    <name type="scientific">Litomosoides sigmodontis</name>
    <name type="common">Filarial nematode worm</name>
    <dbReference type="NCBI Taxonomy" id="42156"/>
    <lineage>
        <taxon>Eukaryota</taxon>
        <taxon>Metazoa</taxon>
        <taxon>Ecdysozoa</taxon>
        <taxon>Nematoda</taxon>
        <taxon>Chromadorea</taxon>
        <taxon>Rhabditida</taxon>
        <taxon>Spirurina</taxon>
        <taxon>Spiruromorpha</taxon>
        <taxon>Filarioidea</taxon>
        <taxon>Onchocercidae</taxon>
        <taxon>Litomosoides</taxon>
    </lineage>
</organism>
<dbReference type="EMBL" id="UYRX01000209">
    <property type="protein sequence ID" value="VDK77547.1"/>
    <property type="molecule type" value="Genomic_DNA"/>
</dbReference>
<proteinExistence type="predicted"/>
<dbReference type="Proteomes" id="UP000277928">
    <property type="component" value="Unassembled WGS sequence"/>
</dbReference>
<keyword evidence="2" id="KW-1185">Reference proteome</keyword>
<reference evidence="1 2" key="1">
    <citation type="submission" date="2018-08" db="EMBL/GenBank/DDBJ databases">
        <authorList>
            <person name="Laetsch R D."/>
            <person name="Stevens L."/>
            <person name="Kumar S."/>
            <person name="Blaxter L. M."/>
        </authorList>
    </citation>
    <scope>NUCLEOTIDE SEQUENCE [LARGE SCALE GENOMIC DNA]</scope>
</reference>
<accession>A0A3P6SXU1</accession>
<gene>
    <name evidence="1" type="ORF">NLS_LOCUS3706</name>
</gene>
<name>A0A3P6SXU1_LITSI</name>
<protein>
    <submittedName>
        <fullName evidence="1">Uncharacterized protein</fullName>
    </submittedName>
</protein>
<dbReference type="AlphaFoldDB" id="A0A3P6SXU1"/>
<sequence>MSRNPCVSVAGQRFPNVEQLHERIVPQSFVAVKISKYRIYGSSHHNVGVQTLLGCLTQNVSDVVVQLLEKKAFTLLLKSCLT</sequence>
<evidence type="ECO:0000313" key="1">
    <source>
        <dbReference type="EMBL" id="VDK77547.1"/>
    </source>
</evidence>
<evidence type="ECO:0000313" key="2">
    <source>
        <dbReference type="Proteomes" id="UP000277928"/>
    </source>
</evidence>